<dbReference type="InterPro" id="IPR000157">
    <property type="entry name" value="TIR_dom"/>
</dbReference>
<sequence length="147" mass="16864">MYDVFLSFRGEDSRVKFISHLYSSLQNAGIYVFRDNDEIQQGDQISTTLLQAIGRCRISIVVLTTNYANSKWCLLELEKIMEFSMTRGLVVVPVFYEVNPKEVRHQNGQFGLAFEDFLLKNSVDEFTKSNWKRELSHIGAIAGFVLA</sequence>
<feature type="non-terminal residue" evidence="3">
    <location>
        <position position="147"/>
    </location>
</feature>
<reference evidence="3 4" key="2">
    <citation type="journal article" date="2017" name="Front. Plant Sci.">
        <title>Gene Classification and Mining of Molecular Markers Useful in Red Clover (Trifolium pratense) Breeding.</title>
        <authorList>
            <person name="Istvanek J."/>
            <person name="Dluhosova J."/>
            <person name="Dluhos P."/>
            <person name="Patkova L."/>
            <person name="Nedelnik J."/>
            <person name="Repkova J."/>
        </authorList>
    </citation>
    <scope>NUCLEOTIDE SEQUENCE [LARGE SCALE GENOMIC DNA]</scope>
    <source>
        <strain evidence="4">cv. Tatra</strain>
        <tissue evidence="3">Young leaves</tissue>
    </source>
</reference>
<dbReference type="PROSITE" id="PS50104">
    <property type="entry name" value="TIR"/>
    <property type="match status" value="1"/>
</dbReference>
<dbReference type="SMART" id="SM00255">
    <property type="entry name" value="TIR"/>
    <property type="match status" value="1"/>
</dbReference>
<proteinExistence type="predicted"/>
<organism evidence="3 4">
    <name type="scientific">Trifolium pratense</name>
    <name type="common">Red clover</name>
    <dbReference type="NCBI Taxonomy" id="57577"/>
    <lineage>
        <taxon>Eukaryota</taxon>
        <taxon>Viridiplantae</taxon>
        <taxon>Streptophyta</taxon>
        <taxon>Embryophyta</taxon>
        <taxon>Tracheophyta</taxon>
        <taxon>Spermatophyta</taxon>
        <taxon>Magnoliopsida</taxon>
        <taxon>eudicotyledons</taxon>
        <taxon>Gunneridae</taxon>
        <taxon>Pentapetalae</taxon>
        <taxon>rosids</taxon>
        <taxon>fabids</taxon>
        <taxon>Fabales</taxon>
        <taxon>Fabaceae</taxon>
        <taxon>Papilionoideae</taxon>
        <taxon>50 kb inversion clade</taxon>
        <taxon>NPAAA clade</taxon>
        <taxon>Hologalegina</taxon>
        <taxon>IRL clade</taxon>
        <taxon>Trifolieae</taxon>
        <taxon>Trifolium</taxon>
    </lineage>
</organism>
<keyword evidence="1" id="KW-0520">NAD</keyword>
<dbReference type="Gene3D" id="3.40.50.10140">
    <property type="entry name" value="Toll/interleukin-1 receptor homology (TIR) domain"/>
    <property type="match status" value="1"/>
</dbReference>
<reference evidence="3 4" key="1">
    <citation type="journal article" date="2014" name="Am. J. Bot.">
        <title>Genome assembly and annotation for red clover (Trifolium pratense; Fabaceae).</title>
        <authorList>
            <person name="Istvanek J."/>
            <person name="Jaros M."/>
            <person name="Krenek A."/>
            <person name="Repkova J."/>
        </authorList>
    </citation>
    <scope>NUCLEOTIDE SEQUENCE [LARGE SCALE GENOMIC DNA]</scope>
    <source>
        <strain evidence="4">cv. Tatra</strain>
        <tissue evidence="3">Young leaves</tissue>
    </source>
</reference>
<dbReference type="PANTHER" id="PTHR32009:SF160">
    <property type="entry name" value="DISEASE RESISTANCE PROTEIN (TIR-NBS-LRR CLASS)"/>
    <property type="match status" value="1"/>
</dbReference>
<comment type="caution">
    <text evidence="3">The sequence shown here is derived from an EMBL/GenBank/DDBJ whole genome shotgun (WGS) entry which is preliminary data.</text>
</comment>
<evidence type="ECO:0000259" key="2">
    <source>
        <dbReference type="PROSITE" id="PS50104"/>
    </source>
</evidence>
<evidence type="ECO:0000313" key="3">
    <source>
        <dbReference type="EMBL" id="PNX68224.1"/>
    </source>
</evidence>
<dbReference type="InterPro" id="IPR035897">
    <property type="entry name" value="Toll_tir_struct_dom_sf"/>
</dbReference>
<evidence type="ECO:0000313" key="4">
    <source>
        <dbReference type="Proteomes" id="UP000236291"/>
    </source>
</evidence>
<gene>
    <name evidence="3" type="ORF">L195_g056048</name>
</gene>
<name>A0A2K3KPL7_TRIPR</name>
<protein>
    <submittedName>
        <fullName evidence="3">TIR-NBS-LRR resistance protein</fullName>
    </submittedName>
</protein>
<dbReference type="EMBL" id="ASHM01104471">
    <property type="protein sequence ID" value="PNX68224.1"/>
    <property type="molecule type" value="Genomic_DNA"/>
</dbReference>
<dbReference type="GO" id="GO:0007165">
    <property type="term" value="P:signal transduction"/>
    <property type="evidence" value="ECO:0007669"/>
    <property type="project" value="InterPro"/>
</dbReference>
<dbReference type="PANTHER" id="PTHR32009">
    <property type="entry name" value="TMV RESISTANCE PROTEIN N-LIKE"/>
    <property type="match status" value="1"/>
</dbReference>
<dbReference type="ExpressionAtlas" id="A0A2K3KPL7">
    <property type="expression patterns" value="baseline"/>
</dbReference>
<dbReference type="Pfam" id="PF01582">
    <property type="entry name" value="TIR"/>
    <property type="match status" value="1"/>
</dbReference>
<evidence type="ECO:0000256" key="1">
    <source>
        <dbReference type="ARBA" id="ARBA00023027"/>
    </source>
</evidence>
<dbReference type="AlphaFoldDB" id="A0A2K3KPL7"/>
<feature type="domain" description="TIR" evidence="2">
    <location>
        <begin position="1"/>
        <end position="147"/>
    </location>
</feature>
<dbReference type="FunFam" id="3.40.50.10140:FF:000007">
    <property type="entry name" value="Disease resistance protein (TIR-NBS-LRR class)"/>
    <property type="match status" value="1"/>
</dbReference>
<dbReference type="Proteomes" id="UP000236291">
    <property type="component" value="Unassembled WGS sequence"/>
</dbReference>
<dbReference type="SUPFAM" id="SSF52200">
    <property type="entry name" value="Toll/Interleukin receptor TIR domain"/>
    <property type="match status" value="1"/>
</dbReference>
<accession>A0A2K3KPL7</accession>